<reference evidence="2" key="1">
    <citation type="submission" date="2011-08" db="EMBL/GenBank/DDBJ databases">
        <authorList>
            <person name="Rombauts S."/>
        </authorList>
    </citation>
    <scope>NUCLEOTIDE SEQUENCE</scope>
    <source>
        <strain evidence="2">London</strain>
    </source>
</reference>
<organism evidence="1 2">
    <name type="scientific">Tetranychus urticae</name>
    <name type="common">Two-spotted spider mite</name>
    <dbReference type="NCBI Taxonomy" id="32264"/>
    <lineage>
        <taxon>Eukaryota</taxon>
        <taxon>Metazoa</taxon>
        <taxon>Ecdysozoa</taxon>
        <taxon>Arthropoda</taxon>
        <taxon>Chelicerata</taxon>
        <taxon>Arachnida</taxon>
        <taxon>Acari</taxon>
        <taxon>Acariformes</taxon>
        <taxon>Trombidiformes</taxon>
        <taxon>Prostigmata</taxon>
        <taxon>Eleutherengona</taxon>
        <taxon>Raphignathae</taxon>
        <taxon>Tetranychoidea</taxon>
        <taxon>Tetranychidae</taxon>
        <taxon>Tetranychus</taxon>
    </lineage>
</organism>
<sequence length="54" mass="6153">MKESNWLKKSEKLRFKNLVSPLVAASQTLISVAKQYRGMLLGWHSITANIHINT</sequence>
<dbReference type="EnsemblMetazoa" id="tetur03g05150.1">
    <property type="protein sequence ID" value="tetur03g05150.1"/>
    <property type="gene ID" value="tetur03g05150"/>
</dbReference>
<evidence type="ECO:0000313" key="2">
    <source>
        <dbReference type="Proteomes" id="UP000015104"/>
    </source>
</evidence>
<keyword evidence="2" id="KW-1185">Reference proteome</keyword>
<proteinExistence type="predicted"/>
<protein>
    <submittedName>
        <fullName evidence="1">Uncharacterized protein</fullName>
    </submittedName>
</protein>
<evidence type="ECO:0000313" key="1">
    <source>
        <dbReference type="EnsemblMetazoa" id="tetur03g05150.1"/>
    </source>
</evidence>
<dbReference type="HOGENOM" id="CLU_3052914_0_0_1"/>
<dbReference type="AlphaFoldDB" id="T1JZT3"/>
<dbReference type="EMBL" id="CAEY01001126">
    <property type="status" value="NOT_ANNOTATED_CDS"/>
    <property type="molecule type" value="Genomic_DNA"/>
</dbReference>
<accession>T1JZT3</accession>
<reference evidence="1" key="2">
    <citation type="submission" date="2015-06" db="UniProtKB">
        <authorList>
            <consortium name="EnsemblMetazoa"/>
        </authorList>
    </citation>
    <scope>IDENTIFICATION</scope>
</reference>
<dbReference type="Proteomes" id="UP000015104">
    <property type="component" value="Unassembled WGS sequence"/>
</dbReference>
<name>T1JZT3_TETUR</name>